<keyword evidence="8" id="KW-1185">Reference proteome</keyword>
<dbReference type="HAMAP" id="MF_00859">
    <property type="entry name" value="RuBisCO_S_bact"/>
    <property type="match status" value="2"/>
</dbReference>
<evidence type="ECO:0000259" key="6">
    <source>
        <dbReference type="SMART" id="SM00961"/>
    </source>
</evidence>
<evidence type="ECO:0000256" key="2">
    <source>
        <dbReference type="ARBA" id="ARBA00022567"/>
    </source>
</evidence>
<dbReference type="CDD" id="cd03527">
    <property type="entry name" value="RuBisCO_small"/>
    <property type="match status" value="2"/>
</dbReference>
<dbReference type="InterPro" id="IPR000894">
    <property type="entry name" value="RuBisCO_ssu_dom"/>
</dbReference>
<comment type="miscellaneous">
    <text evidence="4">The basic functional RuBisCO is composed of a large chain homodimer in a 'head-to-tail' conformation. In form I RuBisCO this homodimer is arranged in a barrel-like tetramer with the small subunits forming a tetrameric 'cap' on each end of the 'barrel'.</text>
</comment>
<comment type="subunit">
    <text evidence="4 5">Heterohexadecamer of 8 large and 8 small subunits.</text>
</comment>
<organism evidence="7 8">
    <name type="scientific">Ostreococcus tauri</name>
    <name type="common">Marine green alga</name>
    <dbReference type="NCBI Taxonomy" id="70448"/>
    <lineage>
        <taxon>Eukaryota</taxon>
        <taxon>Viridiplantae</taxon>
        <taxon>Chlorophyta</taxon>
        <taxon>Mamiellophyceae</taxon>
        <taxon>Mamiellales</taxon>
        <taxon>Bathycoccaceae</taxon>
        <taxon>Ostreococcus</taxon>
    </lineage>
</organism>
<dbReference type="EMBL" id="CAID01000018">
    <property type="protein sequence ID" value="CEG00799.1"/>
    <property type="molecule type" value="Genomic_DNA"/>
</dbReference>
<dbReference type="SUPFAM" id="SSF55239">
    <property type="entry name" value="RuBisCO, small subunit"/>
    <property type="match status" value="2"/>
</dbReference>
<dbReference type="InterPro" id="IPR024681">
    <property type="entry name" value="RuBisCO_ssu"/>
</dbReference>
<dbReference type="FunCoup" id="A0A096P9B5">
    <property type="interactions" value="684"/>
</dbReference>
<dbReference type="AlphaFoldDB" id="A0A096P9B5"/>
<dbReference type="STRING" id="70448.A0A096P9B5"/>
<dbReference type="Proteomes" id="UP000009170">
    <property type="component" value="Unassembled WGS sequence"/>
</dbReference>
<keyword evidence="4" id="KW-0150">Chloroplast</keyword>
<dbReference type="GO" id="GO:0009507">
    <property type="term" value="C:chloroplast"/>
    <property type="evidence" value="ECO:0007669"/>
    <property type="project" value="UniProtKB-SubCell"/>
</dbReference>
<sequence length="325" mass="36614">MSAVAQVQQVAKTVAVSTGKVANAKSMMIWRPHGNKMFETFSFLPPLSDAEIAKQCQYLLNNGWTPCIEFEDAEHAYADGHGWSNLDSSINSLYYDNRYWVMWKLPMYGCQNTDEVLAEVNMAKKCFPDCYIRVVGFDNIKQVQCAGFLVYRPASAKMSAVAQVQQVAKTVAVSTGKVANAKSMMIWRPHGNKMFETFSFLPPLSDAEIAKQCQYLLNNGWTPCIEFEDAEHAYADGHGWSNLDSSINSLYYDNRYWVMWKLPMYGCQNTDEVLAEVNMAKKCFPDCYIRVVGFDNIKQVQCAGFLVYRPASGAACAVDKRQIQG</sequence>
<comment type="function">
    <text evidence="4 5">RuBisCO catalyzes two reactions: the carboxylation of D-ribulose 1,5-bisphosphate, the primary event in carbon dioxide fixation, as well as the oxidative fragmentation of the pentose substrate. Both reactions occur simultaneously and in competition at the same active site. Although the small subunit is not catalytic it is essential for maximal activity.</text>
</comment>
<keyword evidence="4 5" id="KW-0601">Photorespiration</keyword>
<dbReference type="Gene3D" id="3.30.190.10">
    <property type="entry name" value="Ribulose bisphosphate carboxylase, small subunit"/>
    <property type="match status" value="2"/>
</dbReference>
<comment type="subcellular location">
    <subcellularLocation>
        <location evidence="4">Plastid</location>
        <location evidence="4">Chloroplast</location>
    </subcellularLocation>
</comment>
<evidence type="ECO:0000313" key="7">
    <source>
        <dbReference type="EMBL" id="CEG00799.1"/>
    </source>
</evidence>
<dbReference type="InterPro" id="IPR036385">
    <property type="entry name" value="RuBisCO_ssu_sf"/>
</dbReference>
<evidence type="ECO:0000256" key="5">
    <source>
        <dbReference type="RuleBase" id="RU003627"/>
    </source>
</evidence>
<gene>
    <name evidence="4" type="primary">RBCS</name>
    <name evidence="7" type="ORF">OT_ostta18g01890</name>
</gene>
<evidence type="ECO:0000256" key="1">
    <source>
        <dbReference type="ARBA" id="ARBA00022531"/>
    </source>
</evidence>
<dbReference type="PANTHER" id="PTHR31262">
    <property type="entry name" value="RIBULOSE BISPHOSPHATE CARBOXYLASE SMALL CHAIN 1, CHLOROPLASTIC"/>
    <property type="match status" value="1"/>
</dbReference>
<feature type="domain" description="Ribulose bisphosphate carboxylase small subunit" evidence="6">
    <location>
        <begin position="37"/>
        <end position="153"/>
    </location>
</feature>
<dbReference type="PRINTS" id="PR00152">
    <property type="entry name" value="RUBISCOSMALL"/>
</dbReference>
<dbReference type="Pfam" id="PF00101">
    <property type="entry name" value="RuBisCO_small"/>
    <property type="match status" value="2"/>
</dbReference>
<dbReference type="GO" id="GO:0009853">
    <property type="term" value="P:photorespiration"/>
    <property type="evidence" value="ECO:0007669"/>
    <property type="project" value="UniProtKB-UniRule"/>
</dbReference>
<dbReference type="GO" id="GO:0016984">
    <property type="term" value="F:ribulose-bisphosphate carboxylase activity"/>
    <property type="evidence" value="ECO:0007669"/>
    <property type="project" value="UniProtKB-UniRule"/>
</dbReference>
<proteinExistence type="inferred from homology"/>
<evidence type="ECO:0000313" key="8">
    <source>
        <dbReference type="Proteomes" id="UP000009170"/>
    </source>
</evidence>
<comment type="caution">
    <text evidence="7">The sequence shown here is derived from an EMBL/GenBank/DDBJ whole genome shotgun (WGS) entry which is preliminary data.</text>
</comment>
<evidence type="ECO:0000256" key="3">
    <source>
        <dbReference type="ARBA" id="ARBA00023300"/>
    </source>
</evidence>
<evidence type="ECO:0000256" key="4">
    <source>
        <dbReference type="HAMAP-Rule" id="MF_00860"/>
    </source>
</evidence>
<keyword evidence="1 4" id="KW-0602">Photosynthesis</keyword>
<dbReference type="SMART" id="SM00961">
    <property type="entry name" value="RuBisCO_small"/>
    <property type="match status" value="2"/>
</dbReference>
<name>A0A096P9B5_OSTTA</name>
<keyword evidence="2 4" id="KW-0113">Calvin cycle</keyword>
<feature type="domain" description="Ribulose bisphosphate carboxylase small subunit" evidence="6">
    <location>
        <begin position="194"/>
        <end position="310"/>
    </location>
</feature>
<accession>A0A096P9B5</accession>
<protein>
    <recommendedName>
        <fullName evidence="4">Ribulose bisphosphate carboxylase small subunit, chloroplastic</fullName>
        <shortName evidence="4">RuBisCO small subunit</shortName>
    </recommendedName>
</protein>
<dbReference type="GO" id="GO:0019253">
    <property type="term" value="P:reductive pentose-phosphate cycle"/>
    <property type="evidence" value="ECO:0007669"/>
    <property type="project" value="UniProtKB-UniRule"/>
</dbReference>
<reference evidence="7 8" key="2">
    <citation type="journal article" date="2014" name="BMC Genomics">
        <title>An improved genome of the model marine alga Ostreococcus tauri unfolds by assessing Illumina de novo assemblies.</title>
        <authorList>
            <person name="Blanc-Mathieu R."/>
            <person name="Verhelst B."/>
            <person name="Derelle E."/>
            <person name="Rombauts S."/>
            <person name="Bouget F.Y."/>
            <person name="Carre I."/>
            <person name="Chateau A."/>
            <person name="Eyre-Walker A."/>
            <person name="Grimsley N."/>
            <person name="Moreau H."/>
            <person name="Piegu B."/>
            <person name="Rivals E."/>
            <person name="Schackwitz W."/>
            <person name="Van de Peer Y."/>
            <person name="Piganeau G."/>
        </authorList>
    </citation>
    <scope>NUCLEOTIDE SEQUENCE [LARGE SCALE GENOMIC DNA]</scope>
    <source>
        <strain evidence="8">OTTH 0595 / CCAP 157/2 / RCC745</strain>
    </source>
</reference>
<dbReference type="InParanoid" id="A0A096P9B5"/>
<keyword evidence="3 4" id="KW-0120">Carbon dioxide fixation</keyword>
<comment type="similarity">
    <text evidence="4 5">Belongs to the RuBisCO small chain family.</text>
</comment>
<keyword evidence="4 5" id="KW-0934">Plastid</keyword>
<dbReference type="OrthoDB" id="494915at2759"/>
<reference evidence="8" key="1">
    <citation type="journal article" date="2006" name="Proc. Natl. Acad. Sci. U.S.A.">
        <title>Genome analysis of the smallest free-living eukaryote Ostreococcus tauri unveils many unique features.</title>
        <authorList>
            <person name="Derelle E."/>
            <person name="Ferraz C."/>
            <person name="Rombauts S."/>
            <person name="Rouze P."/>
            <person name="Worden A.Z."/>
            <person name="Robbens S."/>
            <person name="Partensky F."/>
            <person name="Degroeve S."/>
            <person name="Echeynie S."/>
            <person name="Cooke R."/>
            <person name="Saeys Y."/>
            <person name="Wuyts J."/>
            <person name="Jabbari K."/>
            <person name="Bowler C."/>
            <person name="Panaud O."/>
            <person name="Piegu B."/>
            <person name="Ball S.G."/>
            <person name="Ral J.-P."/>
            <person name="Bouget F.-Y."/>
            <person name="Piganeau G."/>
            <person name="De Baets B."/>
            <person name="Picard A."/>
            <person name="Delseny M."/>
            <person name="Demaille J."/>
            <person name="Van de Peer Y."/>
            <person name="Moreau H."/>
        </authorList>
    </citation>
    <scope>NUCLEOTIDE SEQUENCE [LARGE SCALE GENOMIC DNA]</scope>
    <source>
        <strain evidence="8">OTTH 0595 / CCAP 157/2 / RCC745</strain>
    </source>
</reference>